<sequence>MSDFSNYFKDCIHQNHVNVSLLSRQSGINRTLLQKIITGARIPSEESFFEKVLPYMMLSLRQQEELMRLYHIEKIGKEAYSQHMIIKSFIEHLQANAHVESPMLKMSIESEPKKETYCVYDKYSLIQCMSSALGRVKTKKDPVVYLLMQDADPSIYDFIASALYGRKDVTLIHLLCFQSANVASKAELLFNIKLCESFTPLLLCGCNYQPLCYYHSSAVDQSYYAPYPYVFLTDDCVINFRKDLSGALITHEPGILNQFQDFIEKRKSISISIIQRHHRPTEILQPYLQELNKTSFDDPICSFMQEPCVLPLFPMEEIIKKIKPEIRKDQHAMHMLQDYLEKLHQMKDMTIYFTRTGLYRFMETGQISEVPSYMYEPFNKQERKMILKKMIEQQESSHYHAYLVNNKFTFHQSLSIAVYSENRILFRYGMDDRGTSFLFHELSFGTMLSDFFQFLKTSSMVEKPEDTMAFLLSVYQQTL</sequence>
<evidence type="ECO:0000313" key="2">
    <source>
        <dbReference type="Proteomes" id="UP000515856"/>
    </source>
</evidence>
<accession>A0A7G9GP22</accession>
<dbReference type="Proteomes" id="UP000515856">
    <property type="component" value="Chromosome"/>
</dbReference>
<name>A0A7G9GP22_9FIRM</name>
<reference evidence="1 2" key="1">
    <citation type="submission" date="2020-08" db="EMBL/GenBank/DDBJ databases">
        <authorList>
            <person name="Liu C."/>
            <person name="Sun Q."/>
        </authorList>
    </citation>
    <scope>NUCLEOTIDE SEQUENCE [LARGE SCALE GENOMIC DNA]</scope>
    <source>
        <strain evidence="1 2">NSJ-61</strain>
    </source>
</reference>
<evidence type="ECO:0000313" key="1">
    <source>
        <dbReference type="EMBL" id="QNM12554.1"/>
    </source>
</evidence>
<proteinExistence type="predicted"/>
<organism evidence="1 2">
    <name type="scientific">[Eubacterium] hominis</name>
    <dbReference type="NCBI Taxonomy" id="2764325"/>
    <lineage>
        <taxon>Bacteria</taxon>
        <taxon>Bacillati</taxon>
        <taxon>Bacillota</taxon>
        <taxon>Erysipelotrichia</taxon>
        <taxon>Erysipelotrichales</taxon>
        <taxon>Erysipelotrichaceae</taxon>
        <taxon>Amedibacillus</taxon>
    </lineage>
</organism>
<dbReference type="EMBL" id="CP060636">
    <property type="protein sequence ID" value="QNM12554.1"/>
    <property type="molecule type" value="Genomic_DNA"/>
</dbReference>
<protein>
    <submittedName>
        <fullName evidence="1">Uncharacterized protein</fullName>
    </submittedName>
</protein>
<dbReference type="AlphaFoldDB" id="A0A7G9GP22"/>
<keyword evidence="2" id="KW-1185">Reference proteome</keyword>
<gene>
    <name evidence="1" type="ORF">H9Q80_00930</name>
</gene>
<dbReference type="KEGG" id="ehn:H9Q80_00930"/>
<dbReference type="RefSeq" id="WP_117516348.1">
    <property type="nucleotide sequence ID" value="NZ_CP060636.1"/>
</dbReference>